<evidence type="ECO:0000313" key="2">
    <source>
        <dbReference type="EMBL" id="SDJ67572.1"/>
    </source>
</evidence>
<sequence>MDVSTVIGMVLSSTVIGALISGAFTRVSEKESNDINLLDRAYKEIERLDDQVAERDRIIAEKDIIIERLKKERSM</sequence>
<keyword evidence="1" id="KW-0812">Transmembrane</keyword>
<evidence type="ECO:0000313" key="3">
    <source>
        <dbReference type="Proteomes" id="UP000199433"/>
    </source>
</evidence>
<dbReference type="OrthoDB" id="2168874at2"/>
<keyword evidence="3" id="KW-1185">Reference proteome</keyword>
<dbReference type="AlphaFoldDB" id="A0A1G8VNK1"/>
<gene>
    <name evidence="2" type="ORF">SAMN04488098_100240</name>
</gene>
<reference evidence="3" key="1">
    <citation type="submission" date="2016-10" db="EMBL/GenBank/DDBJ databases">
        <authorList>
            <person name="Varghese N."/>
            <person name="Submissions S."/>
        </authorList>
    </citation>
    <scope>NUCLEOTIDE SEQUENCE [LARGE SCALE GENOMIC DNA]</scope>
    <source>
        <strain evidence="3">DSM 19181</strain>
    </source>
</reference>
<dbReference type="STRING" id="426701.SAMN04488098_100240"/>
<dbReference type="EMBL" id="FNFK01000002">
    <property type="protein sequence ID" value="SDJ67572.1"/>
    <property type="molecule type" value="Genomic_DNA"/>
</dbReference>
<protein>
    <submittedName>
        <fullName evidence="2">Uncharacterized protein</fullName>
    </submittedName>
</protein>
<name>A0A1G8VNK1_9LACT</name>
<proteinExistence type="predicted"/>
<dbReference type="RefSeq" id="WP_091264318.1">
    <property type="nucleotide sequence ID" value="NZ_FNFK01000002.1"/>
</dbReference>
<organism evidence="2 3">
    <name type="scientific">Alkalibacterium thalassium</name>
    <dbReference type="NCBI Taxonomy" id="426701"/>
    <lineage>
        <taxon>Bacteria</taxon>
        <taxon>Bacillati</taxon>
        <taxon>Bacillota</taxon>
        <taxon>Bacilli</taxon>
        <taxon>Lactobacillales</taxon>
        <taxon>Carnobacteriaceae</taxon>
        <taxon>Alkalibacterium</taxon>
    </lineage>
</organism>
<evidence type="ECO:0000256" key="1">
    <source>
        <dbReference type="SAM" id="Phobius"/>
    </source>
</evidence>
<dbReference type="Proteomes" id="UP000199433">
    <property type="component" value="Unassembled WGS sequence"/>
</dbReference>
<keyword evidence="1" id="KW-1133">Transmembrane helix</keyword>
<feature type="transmembrane region" description="Helical" evidence="1">
    <location>
        <begin position="6"/>
        <end position="24"/>
    </location>
</feature>
<accession>A0A1G8VNK1</accession>
<keyword evidence="1" id="KW-0472">Membrane</keyword>